<evidence type="ECO:0000256" key="3">
    <source>
        <dbReference type="ARBA" id="ARBA00022806"/>
    </source>
</evidence>
<protein>
    <submittedName>
        <fullName evidence="9">ATP-dependent RNA helicase RhlE</fullName>
    </submittedName>
</protein>
<dbReference type="InterPro" id="IPR014014">
    <property type="entry name" value="RNA_helicase_DEAD_Q_motif"/>
</dbReference>
<reference evidence="9" key="1">
    <citation type="submission" date="2018-06" db="EMBL/GenBank/DDBJ databases">
        <authorList>
            <person name="Zhirakovskaya E."/>
        </authorList>
    </citation>
    <scope>NUCLEOTIDE SEQUENCE</scope>
</reference>
<dbReference type="SUPFAM" id="SSF52540">
    <property type="entry name" value="P-loop containing nucleoside triphosphate hydrolases"/>
    <property type="match status" value="1"/>
</dbReference>
<dbReference type="GO" id="GO:0003676">
    <property type="term" value="F:nucleic acid binding"/>
    <property type="evidence" value="ECO:0007669"/>
    <property type="project" value="InterPro"/>
</dbReference>
<dbReference type="InterPro" id="IPR001650">
    <property type="entry name" value="Helicase_C-like"/>
</dbReference>
<dbReference type="PROSITE" id="PS00039">
    <property type="entry name" value="DEAD_ATP_HELICASE"/>
    <property type="match status" value="1"/>
</dbReference>
<feature type="compositionally biased region" description="Low complexity" evidence="5">
    <location>
        <begin position="390"/>
        <end position="401"/>
    </location>
</feature>
<proteinExistence type="predicted"/>
<dbReference type="InterPro" id="IPR044742">
    <property type="entry name" value="DEAD/DEAH_RhlB"/>
</dbReference>
<feature type="compositionally biased region" description="Gly residues" evidence="5">
    <location>
        <begin position="452"/>
        <end position="465"/>
    </location>
</feature>
<name>A0A3B1E070_9ZZZZ</name>
<dbReference type="Pfam" id="PF00271">
    <property type="entry name" value="Helicase_C"/>
    <property type="match status" value="1"/>
</dbReference>
<dbReference type="GO" id="GO:0005829">
    <property type="term" value="C:cytosol"/>
    <property type="evidence" value="ECO:0007669"/>
    <property type="project" value="TreeGrafter"/>
</dbReference>
<dbReference type="PROSITE" id="PS51192">
    <property type="entry name" value="HELICASE_ATP_BIND_1"/>
    <property type="match status" value="1"/>
</dbReference>
<evidence type="ECO:0000256" key="1">
    <source>
        <dbReference type="ARBA" id="ARBA00022741"/>
    </source>
</evidence>
<dbReference type="SMART" id="SM00490">
    <property type="entry name" value="HELICc"/>
    <property type="match status" value="1"/>
</dbReference>
<dbReference type="SMART" id="SM00487">
    <property type="entry name" value="DEXDc"/>
    <property type="match status" value="1"/>
</dbReference>
<sequence length="540" mass="59915">MKTFEELNLIAPVQRALADKNYQTPTPIQAQTIPPAIANRDVLGCAQTGTGKTAAFALPVLSKLGHPSRKATPNRPLALVLAPTRELAIQIKESFDAYGKHLRLRQSIVYGGVSQVHQVRVLNRGAHILVATPGRLLDLMNQGHIKLDILEMFVLDEADRMLDMGFLPDIKRIIKQLPEQRQSLFFSATMAPKIIGLSRQLLRDPVNVNVSPKKTTVEKIDQRVVFVERNEKQSLLKRILKGDDVERALVFTKTKRMANTLEQQLMRNGINATAIHGNKSQNARQRALEAFRSKRVQVLVATDVAARGIDIDRITHVINFDLPVEAEAYVHRIGRTGRAGAEGIALSFCTSGERHNLRAIERLIGQKVPVDSELSKPRPPRSEQFRSRSKQQGSSQQSHSQPKPALPEHSETEQSQTESSQIGAPQVESREQKAASPSRGHRSRPHFNGERAGNGDGNSNGGNSGSGSKRRNQKGKKPKQFGSKKKMTAKKTSSNSKKPDSQKNNTRPSTTIAGEEVKPKKKKQRRRKPSQAKQHVRKAT</sequence>
<evidence type="ECO:0000256" key="2">
    <source>
        <dbReference type="ARBA" id="ARBA00022801"/>
    </source>
</evidence>
<evidence type="ECO:0000313" key="9">
    <source>
        <dbReference type="EMBL" id="VAX38385.1"/>
    </source>
</evidence>
<keyword evidence="1" id="KW-0547">Nucleotide-binding</keyword>
<evidence type="ECO:0000256" key="4">
    <source>
        <dbReference type="ARBA" id="ARBA00022840"/>
    </source>
</evidence>
<dbReference type="GO" id="GO:0016787">
    <property type="term" value="F:hydrolase activity"/>
    <property type="evidence" value="ECO:0007669"/>
    <property type="project" value="UniProtKB-KW"/>
</dbReference>
<keyword evidence="3 9" id="KW-0347">Helicase</keyword>
<dbReference type="PROSITE" id="PS51194">
    <property type="entry name" value="HELICASE_CTER"/>
    <property type="match status" value="1"/>
</dbReference>
<dbReference type="PROSITE" id="PS51195">
    <property type="entry name" value="Q_MOTIF"/>
    <property type="match status" value="1"/>
</dbReference>
<evidence type="ECO:0000259" key="7">
    <source>
        <dbReference type="PROSITE" id="PS51194"/>
    </source>
</evidence>
<feature type="compositionally biased region" description="Basic residues" evidence="5">
    <location>
        <begin position="468"/>
        <end position="489"/>
    </location>
</feature>
<dbReference type="CDD" id="cd18787">
    <property type="entry name" value="SF2_C_DEAD"/>
    <property type="match status" value="1"/>
</dbReference>
<dbReference type="InterPro" id="IPR027417">
    <property type="entry name" value="P-loop_NTPase"/>
</dbReference>
<feature type="compositionally biased region" description="Basic residues" evidence="5">
    <location>
        <begin position="519"/>
        <end position="540"/>
    </location>
</feature>
<feature type="domain" description="Helicase C-terminal" evidence="7">
    <location>
        <begin position="219"/>
        <end position="386"/>
    </location>
</feature>
<dbReference type="PANTHER" id="PTHR47959">
    <property type="entry name" value="ATP-DEPENDENT RNA HELICASE RHLE-RELATED"/>
    <property type="match status" value="1"/>
</dbReference>
<feature type="compositionally biased region" description="Polar residues" evidence="5">
    <location>
        <begin position="502"/>
        <end position="512"/>
    </location>
</feature>
<keyword evidence="2" id="KW-0378">Hydrolase</keyword>
<feature type="domain" description="DEAD-box RNA helicase Q" evidence="8">
    <location>
        <begin position="2"/>
        <end position="30"/>
    </location>
</feature>
<organism evidence="9">
    <name type="scientific">hydrothermal vent metagenome</name>
    <dbReference type="NCBI Taxonomy" id="652676"/>
    <lineage>
        <taxon>unclassified sequences</taxon>
        <taxon>metagenomes</taxon>
        <taxon>ecological metagenomes</taxon>
    </lineage>
</organism>
<dbReference type="Pfam" id="PF00270">
    <property type="entry name" value="DEAD"/>
    <property type="match status" value="1"/>
</dbReference>
<evidence type="ECO:0000256" key="5">
    <source>
        <dbReference type="SAM" id="MobiDB-lite"/>
    </source>
</evidence>
<accession>A0A3B1E070</accession>
<feature type="domain" description="Helicase ATP-binding" evidence="6">
    <location>
        <begin position="33"/>
        <end position="208"/>
    </location>
</feature>
<dbReference type="InterPro" id="IPR014001">
    <property type="entry name" value="Helicase_ATP-bd"/>
</dbReference>
<dbReference type="Gene3D" id="3.40.50.300">
    <property type="entry name" value="P-loop containing nucleotide triphosphate hydrolases"/>
    <property type="match status" value="2"/>
</dbReference>
<dbReference type="InterPro" id="IPR011545">
    <property type="entry name" value="DEAD/DEAH_box_helicase_dom"/>
</dbReference>
<dbReference type="InterPro" id="IPR050079">
    <property type="entry name" value="DEAD_box_RNA_helicase"/>
</dbReference>
<dbReference type="CDD" id="cd00268">
    <property type="entry name" value="DEADc"/>
    <property type="match status" value="1"/>
</dbReference>
<dbReference type="AlphaFoldDB" id="A0A3B1E070"/>
<dbReference type="PANTHER" id="PTHR47959:SF13">
    <property type="entry name" value="ATP-DEPENDENT RNA HELICASE RHLE"/>
    <property type="match status" value="1"/>
</dbReference>
<evidence type="ECO:0000259" key="6">
    <source>
        <dbReference type="PROSITE" id="PS51192"/>
    </source>
</evidence>
<evidence type="ECO:0000259" key="8">
    <source>
        <dbReference type="PROSITE" id="PS51195"/>
    </source>
</evidence>
<keyword evidence="4" id="KW-0067">ATP-binding</keyword>
<dbReference type="InterPro" id="IPR000629">
    <property type="entry name" value="RNA-helicase_DEAD-box_CS"/>
</dbReference>
<feature type="compositionally biased region" description="Basic and acidic residues" evidence="5">
    <location>
        <begin position="373"/>
        <end position="386"/>
    </location>
</feature>
<gene>
    <name evidence="9" type="ORF">MNBD_PLANCTO02-990</name>
</gene>
<dbReference type="GO" id="GO:0003724">
    <property type="term" value="F:RNA helicase activity"/>
    <property type="evidence" value="ECO:0007669"/>
    <property type="project" value="InterPro"/>
</dbReference>
<dbReference type="GO" id="GO:0005524">
    <property type="term" value="F:ATP binding"/>
    <property type="evidence" value="ECO:0007669"/>
    <property type="project" value="UniProtKB-KW"/>
</dbReference>
<feature type="region of interest" description="Disordered" evidence="5">
    <location>
        <begin position="368"/>
        <end position="540"/>
    </location>
</feature>
<dbReference type="EMBL" id="UOGL01000190">
    <property type="protein sequence ID" value="VAX38385.1"/>
    <property type="molecule type" value="Genomic_DNA"/>
</dbReference>